<sequence>MLLKSREKSFELVQFEALRGRIVFSEEQERLYKYVTAGFMGECLCDEMAESMAERVIQLRDLLLASGGRTCQVDSLLVVAGKVYLLEIKNWEGSFEIVDGRFVGLSACPLAQLQRSKTILEHLLRRYGFHVEVEAQLLFINPKISLYGLTRQEPALLHHQIEPYFRSVGEGSFWDQWDRKIGEFLLQQHVPENRFANPVVYDPGTVQCGVMCAGCRVRMRPYDLLRLECPTCGTKELKRDCLGRTKAEFEALFANKPCSRHALHIWCDGLISRRMIYSQKVQESRF</sequence>
<dbReference type="AlphaFoldDB" id="A0A6G7WGA4"/>
<evidence type="ECO:0000259" key="1">
    <source>
        <dbReference type="PROSITE" id="PS50965"/>
    </source>
</evidence>
<keyword evidence="3" id="KW-1185">Reference proteome</keyword>
<gene>
    <name evidence="2" type="ORF">G7058_03830</name>
</gene>
<protein>
    <submittedName>
        <fullName evidence="2">NERD domain-containing protein</fullName>
    </submittedName>
</protein>
<reference evidence="2 3" key="1">
    <citation type="journal article" date="2017" name="Int. J. Syst. Evol. Microbiol.">
        <title>Jeotgalibaca porci sp. nov. and Jeotgalibaca arthritidis sp. nov., isolated from pigs, and emended description of the genus Jeotgalibaca.</title>
        <authorList>
            <person name="Zamora L."/>
            <person name="Perez-Sancho M."/>
            <person name="Dominguez L."/>
            <person name="Fernandez-Garayzabal J.F."/>
            <person name="Vela A.I."/>
        </authorList>
    </citation>
    <scope>NUCLEOTIDE SEQUENCE [LARGE SCALE GENOMIC DNA]</scope>
    <source>
        <strain evidence="2 3">CCUG 69148</strain>
    </source>
</reference>
<accession>A0A6G7WGA4</accession>
<dbReference type="EMBL" id="CP049889">
    <property type="protein sequence ID" value="QIK51262.1"/>
    <property type="molecule type" value="Genomic_DNA"/>
</dbReference>
<organism evidence="2 3">
    <name type="scientific">Jeotgalibaca porci</name>
    <dbReference type="NCBI Taxonomy" id="1868793"/>
    <lineage>
        <taxon>Bacteria</taxon>
        <taxon>Bacillati</taxon>
        <taxon>Bacillota</taxon>
        <taxon>Bacilli</taxon>
        <taxon>Lactobacillales</taxon>
        <taxon>Carnobacteriaceae</taxon>
        <taxon>Jeotgalibaca</taxon>
    </lineage>
</organism>
<feature type="domain" description="NERD" evidence="1">
    <location>
        <begin position="37"/>
        <end position="143"/>
    </location>
</feature>
<dbReference type="PROSITE" id="PS50965">
    <property type="entry name" value="NERD"/>
    <property type="match status" value="1"/>
</dbReference>
<evidence type="ECO:0000313" key="3">
    <source>
        <dbReference type="Proteomes" id="UP000501830"/>
    </source>
</evidence>
<dbReference type="GeneID" id="94552396"/>
<dbReference type="InterPro" id="IPR011528">
    <property type="entry name" value="NERD"/>
</dbReference>
<name>A0A6G7WGA4_9LACT</name>
<evidence type="ECO:0000313" key="2">
    <source>
        <dbReference type="EMBL" id="QIK51262.1"/>
    </source>
</evidence>
<proteinExistence type="predicted"/>
<dbReference type="RefSeq" id="WP_166062315.1">
    <property type="nucleotide sequence ID" value="NZ_CP049889.1"/>
</dbReference>
<dbReference type="Pfam" id="PF08378">
    <property type="entry name" value="NERD"/>
    <property type="match status" value="1"/>
</dbReference>
<dbReference type="KEGG" id="jpo:G7058_03830"/>
<dbReference type="Proteomes" id="UP000501830">
    <property type="component" value="Chromosome"/>
</dbReference>